<dbReference type="RefSeq" id="WP_345446796.1">
    <property type="nucleotide sequence ID" value="NZ_BAABQU010000050.1"/>
</dbReference>
<evidence type="ECO:0000313" key="2">
    <source>
        <dbReference type="EMBL" id="GAA5441436.1"/>
    </source>
</evidence>
<keyword evidence="3" id="KW-1185">Reference proteome</keyword>
<evidence type="ECO:0000313" key="3">
    <source>
        <dbReference type="Proteomes" id="UP001423409"/>
    </source>
</evidence>
<accession>A0ABP9UKV5</accession>
<organism evidence="2 3">
    <name type="scientific">Deinococcus caeni</name>
    <dbReference type="NCBI Taxonomy" id="569127"/>
    <lineage>
        <taxon>Bacteria</taxon>
        <taxon>Thermotogati</taxon>
        <taxon>Deinococcota</taxon>
        <taxon>Deinococci</taxon>
        <taxon>Deinococcales</taxon>
        <taxon>Deinococcaceae</taxon>
        <taxon>Deinococcus</taxon>
    </lineage>
</organism>
<protein>
    <submittedName>
        <fullName evidence="2">Uncharacterized protein</fullName>
    </submittedName>
</protein>
<feature type="signal peptide" evidence="1">
    <location>
        <begin position="1"/>
        <end position="20"/>
    </location>
</feature>
<sequence>MWRTLLLAVAILGGSGISQAVGAPVSVRFGALYWIDAQGGAPGVEAGRVRVPLGAACDLLGLTCPVNGRAAVVNGVRVPVVAGRVALRDLIAARTPFTLTFDARSRTAVVSTPPTVNMIAVPWMRAEQDWGLTLNPPYRGPLWAQRGAPERAPSRLRRYVLTSGGEALGGVTLLGHVRAGVVGTVGVLNVVGAQAPSLPDTPNRDPGCGARPRCEGRADFRALWVLAAVEAAR</sequence>
<dbReference type="EMBL" id="BAABQU010000050">
    <property type="protein sequence ID" value="GAA5441436.1"/>
    <property type="molecule type" value="Genomic_DNA"/>
</dbReference>
<feature type="chain" id="PRO_5046927021" evidence="1">
    <location>
        <begin position="21"/>
        <end position="233"/>
    </location>
</feature>
<evidence type="ECO:0000256" key="1">
    <source>
        <dbReference type="SAM" id="SignalP"/>
    </source>
</evidence>
<reference evidence="2 3" key="1">
    <citation type="submission" date="2024-02" db="EMBL/GenBank/DDBJ databases">
        <title>Deinococcus caeni NBRC 101312.</title>
        <authorList>
            <person name="Ichikawa N."/>
            <person name="Katano-Makiyama Y."/>
            <person name="Hidaka K."/>
        </authorList>
    </citation>
    <scope>NUCLEOTIDE SEQUENCE [LARGE SCALE GENOMIC DNA]</scope>
    <source>
        <strain evidence="2 3">NBRC 101312</strain>
    </source>
</reference>
<dbReference type="Proteomes" id="UP001423409">
    <property type="component" value="Unassembled WGS sequence"/>
</dbReference>
<keyword evidence="1" id="KW-0732">Signal</keyword>
<gene>
    <name evidence="2" type="ORF">Dcae01_02972</name>
</gene>
<comment type="caution">
    <text evidence="2">The sequence shown here is derived from an EMBL/GenBank/DDBJ whole genome shotgun (WGS) entry which is preliminary data.</text>
</comment>
<name>A0ABP9UKV5_9DEIO</name>
<proteinExistence type="predicted"/>